<proteinExistence type="predicted"/>
<evidence type="ECO:0000313" key="4">
    <source>
        <dbReference type="Proteomes" id="UP000199183"/>
    </source>
</evidence>
<evidence type="ECO:0000256" key="1">
    <source>
        <dbReference type="SAM" id="MobiDB-lite"/>
    </source>
</evidence>
<evidence type="ECO:0000313" key="3">
    <source>
        <dbReference type="EMBL" id="SEB51767.1"/>
    </source>
</evidence>
<dbReference type="EMBL" id="FNRY01000001">
    <property type="protein sequence ID" value="SEB51767.1"/>
    <property type="molecule type" value="Genomic_DNA"/>
</dbReference>
<keyword evidence="2" id="KW-1133">Transmembrane helix</keyword>
<name>A0A1H4K012_9MICO</name>
<keyword evidence="2" id="KW-0812">Transmembrane</keyword>
<keyword evidence="4" id="KW-1185">Reference proteome</keyword>
<dbReference type="AlphaFoldDB" id="A0A1H4K012"/>
<feature type="transmembrane region" description="Helical" evidence="2">
    <location>
        <begin position="31"/>
        <end position="50"/>
    </location>
</feature>
<dbReference type="STRING" id="640635.SAMN04489806_0947"/>
<gene>
    <name evidence="3" type="ORF">SAMN04489806_0947</name>
</gene>
<evidence type="ECO:0000256" key="2">
    <source>
        <dbReference type="SAM" id="Phobius"/>
    </source>
</evidence>
<sequence>MRGSGLLLVALVVCGIPLAIGIAWGQSWPTYVTYVAWGVFAVVAIIRSLVRRRRRSVAGSVMGAGEVYNELYLGRPRTTVTYGSTDEVVAEEQLVRRDELGEGVVHLDTSPSDHPGIDGDSAGDHGEERT</sequence>
<dbReference type="RefSeq" id="WP_091180590.1">
    <property type="nucleotide sequence ID" value="NZ_FNRY01000001.1"/>
</dbReference>
<feature type="region of interest" description="Disordered" evidence="1">
    <location>
        <begin position="105"/>
        <end position="130"/>
    </location>
</feature>
<organism evidence="3 4">
    <name type="scientific">Paramicrobacterium humi</name>
    <dbReference type="NCBI Taxonomy" id="640635"/>
    <lineage>
        <taxon>Bacteria</taxon>
        <taxon>Bacillati</taxon>
        <taxon>Actinomycetota</taxon>
        <taxon>Actinomycetes</taxon>
        <taxon>Micrococcales</taxon>
        <taxon>Microbacteriaceae</taxon>
        <taxon>Paramicrobacterium</taxon>
    </lineage>
</organism>
<protein>
    <submittedName>
        <fullName evidence="3">Uncharacterized protein</fullName>
    </submittedName>
</protein>
<reference evidence="3 4" key="1">
    <citation type="submission" date="2016-10" db="EMBL/GenBank/DDBJ databases">
        <authorList>
            <person name="de Groot N.N."/>
        </authorList>
    </citation>
    <scope>NUCLEOTIDE SEQUENCE [LARGE SCALE GENOMIC DNA]</scope>
    <source>
        <strain evidence="3 4">DSM 21799</strain>
    </source>
</reference>
<keyword evidence="2" id="KW-0472">Membrane</keyword>
<accession>A0A1H4K012</accession>
<dbReference type="Proteomes" id="UP000199183">
    <property type="component" value="Unassembled WGS sequence"/>
</dbReference>